<dbReference type="AlphaFoldDB" id="A0A7Z0C0S2"/>
<gene>
    <name evidence="4" type="ORF">BKA05_000495</name>
</gene>
<dbReference type="InterPro" id="IPR052900">
    <property type="entry name" value="Phospholipid_Metab_Enz"/>
</dbReference>
<reference evidence="4 5" key="1">
    <citation type="submission" date="2020-07" db="EMBL/GenBank/DDBJ databases">
        <title>Sequencing the genomes of 1000 actinobacteria strains.</title>
        <authorList>
            <person name="Klenk H.-P."/>
        </authorList>
    </citation>
    <scope>NUCLEOTIDE SEQUENCE [LARGE SCALE GENOMIC DNA]</scope>
    <source>
        <strain evidence="4 5">DSM 18248</strain>
    </source>
</reference>
<protein>
    <submittedName>
        <fullName evidence="4">Alkaline phosphatase D</fullName>
        <ecNumber evidence="4">3.1.3.1</ecNumber>
    </submittedName>
</protein>
<dbReference type="RefSeq" id="WP_179530020.1">
    <property type="nucleotide sequence ID" value="NZ_BAAAPP010000002.1"/>
</dbReference>
<dbReference type="PANTHER" id="PTHR43606">
    <property type="entry name" value="PHOSPHATASE, PUTATIVE (AFU_ORTHOLOGUE AFUA_6G08710)-RELATED"/>
    <property type="match status" value="1"/>
</dbReference>
<dbReference type="PROSITE" id="PS51318">
    <property type="entry name" value="TAT"/>
    <property type="match status" value="1"/>
</dbReference>
<evidence type="ECO:0000313" key="5">
    <source>
        <dbReference type="Proteomes" id="UP000537326"/>
    </source>
</evidence>
<evidence type="ECO:0000313" key="4">
    <source>
        <dbReference type="EMBL" id="NYI08980.1"/>
    </source>
</evidence>
<evidence type="ECO:0000259" key="3">
    <source>
        <dbReference type="Pfam" id="PF16655"/>
    </source>
</evidence>
<dbReference type="Gene3D" id="3.60.21.70">
    <property type="entry name" value="PhoD-like phosphatase"/>
    <property type="match status" value="1"/>
</dbReference>
<dbReference type="Pfam" id="PF16655">
    <property type="entry name" value="PhoD_N"/>
    <property type="match status" value="1"/>
</dbReference>
<sequence>MTSTKPPTTPPTSSSSPSALPRRTVLATGAAGAAAAGVLGSGVRPAQADPTGQPGAADGAERGKATHEVFQHGVASGDPLPRRVVIWTRVTPTPAATAGSGKGGPVTVTWQVAKDKRFRKVVSKGRFRTSAGRDHTVKLDARGLKPDTEYFYRFRALGQKSPVGRLRTAPRKRAALDNLRFGVVSCANLEAGFFSSYRGLAAREDLHAVLHLGDYLYEYPTGEYGMGQDNVVVRPHDPPHEMVSLEDYRRRHANYKADPDLQALHARYSWILTWDDHEVTNDQWKNGAENHDESEGDYKVRRARAHRAYDEWMPVRMDGTAALGDGTRLYRRLRFGNLAEVSMLDLRTYRDEQVSTLAPTPVPALEAEVSDPSRSITGKKQMAWLKESLTRGDHAPQWKVIGNPVMIAPVTFGDLPNDLIDPINDVTGILPGDGAPYNVDQWDGYTADRREVLGHIRDHQVKDVLFITGDIHSGWACELPLDTSTQPLYGDSYGVEFVCSSVTSNNLKDITGAPQLTPLVETAILANNRHIKYLDFDNHGYSVLDITPERAQMDWYVIGARDDAATPIEWSTSYATLAGTGRITPVDAPLEA</sequence>
<dbReference type="EC" id="3.1.3.1" evidence="4"/>
<feature type="domain" description="PhoD-like phosphatase metallophosphatase" evidence="2">
    <location>
        <begin position="181"/>
        <end position="555"/>
    </location>
</feature>
<keyword evidence="4" id="KW-0378">Hydrolase</keyword>
<dbReference type="InterPro" id="IPR038607">
    <property type="entry name" value="PhoD-like_sf"/>
</dbReference>
<evidence type="ECO:0000256" key="1">
    <source>
        <dbReference type="SAM" id="MobiDB-lite"/>
    </source>
</evidence>
<dbReference type="InterPro" id="IPR018946">
    <property type="entry name" value="PhoD-like_MPP"/>
</dbReference>
<feature type="region of interest" description="Disordered" evidence="1">
    <location>
        <begin position="42"/>
        <end position="66"/>
    </location>
</feature>
<feature type="domain" description="Phospholipase D N-terminal" evidence="3">
    <location>
        <begin position="72"/>
        <end position="168"/>
    </location>
</feature>
<dbReference type="InterPro" id="IPR032093">
    <property type="entry name" value="PhoD_N"/>
</dbReference>
<dbReference type="Gene3D" id="2.60.40.380">
    <property type="entry name" value="Purple acid phosphatase-like, N-terminal"/>
    <property type="match status" value="1"/>
</dbReference>
<dbReference type="CDD" id="cd07389">
    <property type="entry name" value="MPP_PhoD"/>
    <property type="match status" value="1"/>
</dbReference>
<dbReference type="EMBL" id="JACBZI010000001">
    <property type="protein sequence ID" value="NYI08980.1"/>
    <property type="molecule type" value="Genomic_DNA"/>
</dbReference>
<dbReference type="SUPFAM" id="SSF56300">
    <property type="entry name" value="Metallo-dependent phosphatases"/>
    <property type="match status" value="1"/>
</dbReference>
<name>A0A7Z0C0S2_9ACTN</name>
<feature type="region of interest" description="Disordered" evidence="1">
    <location>
        <begin position="1"/>
        <end position="27"/>
    </location>
</feature>
<accession>A0A7Z0C0S2</accession>
<dbReference type="Pfam" id="PF09423">
    <property type="entry name" value="PhoD"/>
    <property type="match status" value="1"/>
</dbReference>
<dbReference type="InterPro" id="IPR006311">
    <property type="entry name" value="TAT_signal"/>
</dbReference>
<dbReference type="Proteomes" id="UP000537326">
    <property type="component" value="Unassembled WGS sequence"/>
</dbReference>
<dbReference type="InterPro" id="IPR029052">
    <property type="entry name" value="Metallo-depent_PP-like"/>
</dbReference>
<organism evidence="4 5">
    <name type="scientific">Nocardioides marinus</name>
    <dbReference type="NCBI Taxonomy" id="374514"/>
    <lineage>
        <taxon>Bacteria</taxon>
        <taxon>Bacillati</taxon>
        <taxon>Actinomycetota</taxon>
        <taxon>Actinomycetes</taxon>
        <taxon>Propionibacteriales</taxon>
        <taxon>Nocardioidaceae</taxon>
        <taxon>Nocardioides</taxon>
    </lineage>
</organism>
<keyword evidence="5" id="KW-1185">Reference proteome</keyword>
<proteinExistence type="predicted"/>
<dbReference type="PANTHER" id="PTHR43606:SF2">
    <property type="entry name" value="ALKALINE PHOSPHATASE FAMILY PROTEIN (AFU_ORTHOLOGUE AFUA_5G03860)"/>
    <property type="match status" value="1"/>
</dbReference>
<dbReference type="GO" id="GO:0004035">
    <property type="term" value="F:alkaline phosphatase activity"/>
    <property type="evidence" value="ECO:0007669"/>
    <property type="project" value="UniProtKB-EC"/>
</dbReference>
<comment type="caution">
    <text evidence="4">The sequence shown here is derived from an EMBL/GenBank/DDBJ whole genome shotgun (WGS) entry which is preliminary data.</text>
</comment>
<evidence type="ECO:0000259" key="2">
    <source>
        <dbReference type="Pfam" id="PF09423"/>
    </source>
</evidence>